<comment type="caution">
    <text evidence="1">The sequence shown here is derived from an EMBL/GenBank/DDBJ whole genome shotgun (WGS) entry which is preliminary data.</text>
</comment>
<sequence length="56" mass="6215">MGWDPEREGKVSVAVCVWEQAVGQSNEELHVDGIRLLTLNFKVGANNVPNSIQTYD</sequence>
<gene>
    <name evidence="1" type="ORF">G2W53_006821</name>
</gene>
<dbReference type="AlphaFoldDB" id="A0A834X5T3"/>
<name>A0A834X5T3_9FABA</name>
<proteinExistence type="predicted"/>
<protein>
    <submittedName>
        <fullName evidence="1">Uncharacterized protein</fullName>
    </submittedName>
</protein>
<dbReference type="Proteomes" id="UP000634136">
    <property type="component" value="Unassembled WGS sequence"/>
</dbReference>
<evidence type="ECO:0000313" key="2">
    <source>
        <dbReference type="Proteomes" id="UP000634136"/>
    </source>
</evidence>
<accession>A0A834X5T3</accession>
<organism evidence="1 2">
    <name type="scientific">Senna tora</name>
    <dbReference type="NCBI Taxonomy" id="362788"/>
    <lineage>
        <taxon>Eukaryota</taxon>
        <taxon>Viridiplantae</taxon>
        <taxon>Streptophyta</taxon>
        <taxon>Embryophyta</taxon>
        <taxon>Tracheophyta</taxon>
        <taxon>Spermatophyta</taxon>
        <taxon>Magnoliopsida</taxon>
        <taxon>eudicotyledons</taxon>
        <taxon>Gunneridae</taxon>
        <taxon>Pentapetalae</taxon>
        <taxon>rosids</taxon>
        <taxon>fabids</taxon>
        <taxon>Fabales</taxon>
        <taxon>Fabaceae</taxon>
        <taxon>Caesalpinioideae</taxon>
        <taxon>Cassia clade</taxon>
        <taxon>Senna</taxon>
    </lineage>
</organism>
<reference evidence="1" key="1">
    <citation type="submission" date="2020-09" db="EMBL/GenBank/DDBJ databases">
        <title>Genome-Enabled Discovery of Anthraquinone Biosynthesis in Senna tora.</title>
        <authorList>
            <person name="Kang S.-H."/>
            <person name="Pandey R.P."/>
            <person name="Lee C.-M."/>
            <person name="Sim J.-S."/>
            <person name="Jeong J.-T."/>
            <person name="Choi B.-S."/>
            <person name="Jung M."/>
            <person name="Ginzburg D."/>
            <person name="Zhao K."/>
            <person name="Won S.Y."/>
            <person name="Oh T.-J."/>
            <person name="Yu Y."/>
            <person name="Kim N.-H."/>
            <person name="Lee O.R."/>
            <person name="Lee T.-H."/>
            <person name="Bashyal P."/>
            <person name="Kim T.-S."/>
            <person name="Lee W.-H."/>
            <person name="Kawkins C."/>
            <person name="Kim C.-K."/>
            <person name="Kim J.S."/>
            <person name="Ahn B.O."/>
            <person name="Rhee S.Y."/>
            <person name="Sohng J.K."/>
        </authorList>
    </citation>
    <scope>NUCLEOTIDE SEQUENCE</scope>
    <source>
        <tissue evidence="1">Leaf</tissue>
    </source>
</reference>
<evidence type="ECO:0000313" key="1">
    <source>
        <dbReference type="EMBL" id="KAF7838339.1"/>
    </source>
</evidence>
<keyword evidence="2" id="KW-1185">Reference proteome</keyword>
<dbReference type="EMBL" id="JAAIUW010000003">
    <property type="protein sequence ID" value="KAF7838339.1"/>
    <property type="molecule type" value="Genomic_DNA"/>
</dbReference>